<reference evidence="1" key="1">
    <citation type="journal article" date="2014" name="Int. J. Syst. Evol. Microbiol.">
        <title>Complete genome sequence of Corynebacterium casei LMG S-19264T (=DSM 44701T), isolated from a smear-ripened cheese.</title>
        <authorList>
            <consortium name="US DOE Joint Genome Institute (JGI-PGF)"/>
            <person name="Walter F."/>
            <person name="Albersmeier A."/>
            <person name="Kalinowski J."/>
            <person name="Ruckert C."/>
        </authorList>
    </citation>
    <scope>NUCLEOTIDE SEQUENCE</scope>
    <source>
        <strain evidence="1">CCM 8606</strain>
    </source>
</reference>
<accession>A0A8J3AL66</accession>
<dbReference type="Proteomes" id="UP000619536">
    <property type="component" value="Unassembled WGS sequence"/>
</dbReference>
<gene>
    <name evidence="1" type="ORF">GCM10007377_12650</name>
</gene>
<evidence type="ECO:0000313" key="2">
    <source>
        <dbReference type="Proteomes" id="UP000619536"/>
    </source>
</evidence>
<proteinExistence type="predicted"/>
<evidence type="ECO:0000313" key="1">
    <source>
        <dbReference type="EMBL" id="GGI14784.1"/>
    </source>
</evidence>
<keyword evidence="2" id="KW-1185">Reference proteome</keyword>
<dbReference type="EMBL" id="BMDH01000003">
    <property type="protein sequence ID" value="GGI14784.1"/>
    <property type="molecule type" value="Genomic_DNA"/>
</dbReference>
<sequence>MTDVSITLEIPDIDNDAFANAGVAARDAGTSLVDDIRAYINS</sequence>
<organism evidence="1 2">
    <name type="scientific">Galliscardovia ingluviei</name>
    <dbReference type="NCBI Taxonomy" id="1769422"/>
    <lineage>
        <taxon>Bacteria</taxon>
        <taxon>Bacillati</taxon>
        <taxon>Actinomycetota</taxon>
        <taxon>Actinomycetes</taxon>
        <taxon>Bifidobacteriales</taxon>
        <taxon>Bifidobacteriaceae</taxon>
        <taxon>Galliscardovia</taxon>
    </lineage>
</organism>
<name>A0A8J3AL66_9BIFI</name>
<protein>
    <submittedName>
        <fullName evidence="1">Uncharacterized protein</fullName>
    </submittedName>
</protein>
<comment type="caution">
    <text evidence="1">The sequence shown here is derived from an EMBL/GenBank/DDBJ whole genome shotgun (WGS) entry which is preliminary data.</text>
</comment>
<dbReference type="AlphaFoldDB" id="A0A8J3AL66"/>
<reference evidence="1" key="2">
    <citation type="submission" date="2020-09" db="EMBL/GenBank/DDBJ databases">
        <authorList>
            <person name="Sun Q."/>
            <person name="Sedlacek I."/>
        </authorList>
    </citation>
    <scope>NUCLEOTIDE SEQUENCE</scope>
    <source>
        <strain evidence="1">CCM 8606</strain>
    </source>
</reference>